<dbReference type="SUPFAM" id="SSF54001">
    <property type="entry name" value="Cysteine proteinases"/>
    <property type="match status" value="1"/>
</dbReference>
<evidence type="ECO:0000313" key="7">
    <source>
        <dbReference type="EMBL" id="RKT74880.1"/>
    </source>
</evidence>
<keyword evidence="5" id="KW-0732">Signal</keyword>
<dbReference type="RefSeq" id="WP_211351485.1">
    <property type="nucleotide sequence ID" value="NZ_JBIUBA010000025.1"/>
</dbReference>
<comment type="caution">
    <text evidence="7">The sequence shown here is derived from an EMBL/GenBank/DDBJ whole genome shotgun (WGS) entry which is preliminary data.</text>
</comment>
<keyword evidence="4" id="KW-0788">Thiol protease</keyword>
<evidence type="ECO:0000256" key="2">
    <source>
        <dbReference type="ARBA" id="ARBA00022670"/>
    </source>
</evidence>
<reference evidence="7 8" key="1">
    <citation type="submission" date="2018-10" db="EMBL/GenBank/DDBJ databases">
        <title>Sequencing the genomes of 1000 actinobacteria strains.</title>
        <authorList>
            <person name="Klenk H.-P."/>
        </authorList>
    </citation>
    <scope>NUCLEOTIDE SEQUENCE [LARGE SCALE GENOMIC DNA]</scope>
    <source>
        <strain evidence="7 8">DSM 43911</strain>
    </source>
</reference>
<evidence type="ECO:0000256" key="4">
    <source>
        <dbReference type="ARBA" id="ARBA00022807"/>
    </source>
</evidence>
<feature type="signal peptide" evidence="5">
    <location>
        <begin position="1"/>
        <end position="24"/>
    </location>
</feature>
<feature type="chain" id="PRO_5038405878" evidence="5">
    <location>
        <begin position="25"/>
        <end position="335"/>
    </location>
</feature>
<protein>
    <submittedName>
        <fullName evidence="7">NlpC/P60 family protein</fullName>
    </submittedName>
</protein>
<dbReference type="Proteomes" id="UP000272729">
    <property type="component" value="Unassembled WGS sequence"/>
</dbReference>
<name>A0A495XK98_9PSEU</name>
<proteinExistence type="inferred from homology"/>
<organism evidence="7 8">
    <name type="scientific">Saccharothrix variisporea</name>
    <dbReference type="NCBI Taxonomy" id="543527"/>
    <lineage>
        <taxon>Bacteria</taxon>
        <taxon>Bacillati</taxon>
        <taxon>Actinomycetota</taxon>
        <taxon>Actinomycetes</taxon>
        <taxon>Pseudonocardiales</taxon>
        <taxon>Pseudonocardiaceae</taxon>
        <taxon>Saccharothrix</taxon>
    </lineage>
</organism>
<dbReference type="EMBL" id="RBXR01000001">
    <property type="protein sequence ID" value="RKT74880.1"/>
    <property type="molecule type" value="Genomic_DNA"/>
</dbReference>
<evidence type="ECO:0000313" key="8">
    <source>
        <dbReference type="Proteomes" id="UP000272729"/>
    </source>
</evidence>
<gene>
    <name evidence="7" type="ORF">DFJ66_8255</name>
</gene>
<keyword evidence="2" id="KW-0645">Protease</keyword>
<dbReference type="GO" id="GO:0006508">
    <property type="term" value="P:proteolysis"/>
    <property type="evidence" value="ECO:0007669"/>
    <property type="project" value="UniProtKB-KW"/>
</dbReference>
<dbReference type="InterPro" id="IPR051202">
    <property type="entry name" value="Peptidase_C40"/>
</dbReference>
<dbReference type="GO" id="GO:0008234">
    <property type="term" value="F:cysteine-type peptidase activity"/>
    <property type="evidence" value="ECO:0007669"/>
    <property type="project" value="UniProtKB-KW"/>
</dbReference>
<dbReference type="PROSITE" id="PS51935">
    <property type="entry name" value="NLPC_P60"/>
    <property type="match status" value="1"/>
</dbReference>
<dbReference type="PROSITE" id="PS51257">
    <property type="entry name" value="PROKAR_LIPOPROTEIN"/>
    <property type="match status" value="1"/>
</dbReference>
<evidence type="ECO:0000256" key="3">
    <source>
        <dbReference type="ARBA" id="ARBA00022801"/>
    </source>
</evidence>
<keyword evidence="8" id="KW-1185">Reference proteome</keyword>
<comment type="similarity">
    <text evidence="1">Belongs to the peptidase C40 family.</text>
</comment>
<keyword evidence="3" id="KW-0378">Hydrolase</keyword>
<dbReference type="InterPro" id="IPR038765">
    <property type="entry name" value="Papain-like_cys_pep_sf"/>
</dbReference>
<dbReference type="Gene3D" id="3.90.1720.10">
    <property type="entry name" value="endopeptidase domain like (from Nostoc punctiforme)"/>
    <property type="match status" value="1"/>
</dbReference>
<dbReference type="InterPro" id="IPR000064">
    <property type="entry name" value="NLP_P60_dom"/>
</dbReference>
<dbReference type="PANTHER" id="PTHR47053">
    <property type="entry name" value="MUREIN DD-ENDOPEPTIDASE MEPH-RELATED"/>
    <property type="match status" value="1"/>
</dbReference>
<evidence type="ECO:0000259" key="6">
    <source>
        <dbReference type="PROSITE" id="PS51935"/>
    </source>
</evidence>
<dbReference type="AlphaFoldDB" id="A0A495XK98"/>
<dbReference type="PANTHER" id="PTHR47053:SF1">
    <property type="entry name" value="MUREIN DD-ENDOPEPTIDASE MEPH-RELATED"/>
    <property type="match status" value="1"/>
</dbReference>
<evidence type="ECO:0000256" key="1">
    <source>
        <dbReference type="ARBA" id="ARBA00007074"/>
    </source>
</evidence>
<accession>A0A495XK98</accession>
<evidence type="ECO:0000256" key="5">
    <source>
        <dbReference type="SAM" id="SignalP"/>
    </source>
</evidence>
<sequence>MTRRTVRTLSVAAALAGVVVATVACSPSPTTDNAGAPTSPRVEAQADRLVYERLADPARTVVRHGGDVVAVLTDTARTVVLNGPRRSFSEPQATKATVNTSSWVRLLPQPWRAGAEQESWFTEWFAKARGDTSPDVLAVATEYLAGKPDQTDANGVRFSGDASFGPVKASGAGRQEQSDFYDYLGVPWQFPDGPDAQPERGRYGSVDCSGYVRLVYGYRLGMPLLGTNTAGPGIPRRAYAISEFGPGVPLVPHERRRATDYGRLQPGDLVFFEIEDDPDTLDHVGIYLGLDDGGHHRFISSRERINGPTLGDVGGTSLLDDGGFYSTAWRSARRL</sequence>
<dbReference type="Pfam" id="PF00877">
    <property type="entry name" value="NLPC_P60"/>
    <property type="match status" value="1"/>
</dbReference>
<feature type="domain" description="NlpC/P60" evidence="6">
    <location>
        <begin position="170"/>
        <end position="335"/>
    </location>
</feature>